<dbReference type="InterPro" id="IPR050951">
    <property type="entry name" value="Retrovirus_Pol_polyprotein"/>
</dbReference>
<dbReference type="OrthoDB" id="2273864at2759"/>
<dbReference type="FunFam" id="1.10.340.70:FF:000001">
    <property type="entry name" value="Retrovirus-related Pol polyprotein from transposon gypsy-like Protein"/>
    <property type="match status" value="1"/>
</dbReference>
<dbReference type="EMBL" id="FUEG01000023">
    <property type="protein sequence ID" value="SJL14230.1"/>
    <property type="molecule type" value="Genomic_DNA"/>
</dbReference>
<dbReference type="PANTHER" id="PTHR37984">
    <property type="entry name" value="PROTEIN CBG26694"/>
    <property type="match status" value="1"/>
</dbReference>
<dbReference type="PANTHER" id="PTHR37984:SF5">
    <property type="entry name" value="PROTEIN NYNRIN-LIKE"/>
    <property type="match status" value="1"/>
</dbReference>
<dbReference type="Gene3D" id="1.10.340.70">
    <property type="match status" value="1"/>
</dbReference>
<evidence type="ECO:0000259" key="1">
    <source>
        <dbReference type="Pfam" id="PF17921"/>
    </source>
</evidence>
<dbReference type="Pfam" id="PF17921">
    <property type="entry name" value="Integrase_H2C2"/>
    <property type="match status" value="1"/>
</dbReference>
<organism evidence="2 3">
    <name type="scientific">Armillaria ostoyae</name>
    <name type="common">Armillaria root rot fungus</name>
    <dbReference type="NCBI Taxonomy" id="47428"/>
    <lineage>
        <taxon>Eukaryota</taxon>
        <taxon>Fungi</taxon>
        <taxon>Dikarya</taxon>
        <taxon>Basidiomycota</taxon>
        <taxon>Agaricomycotina</taxon>
        <taxon>Agaricomycetes</taxon>
        <taxon>Agaricomycetidae</taxon>
        <taxon>Agaricales</taxon>
        <taxon>Marasmiineae</taxon>
        <taxon>Physalacriaceae</taxon>
        <taxon>Armillaria</taxon>
    </lineage>
</organism>
<proteinExistence type="predicted"/>
<evidence type="ECO:0000313" key="3">
    <source>
        <dbReference type="Proteomes" id="UP000219338"/>
    </source>
</evidence>
<protein>
    <recommendedName>
        <fullName evidence="1">Integrase zinc-binding domain-containing protein</fullName>
    </recommendedName>
</protein>
<dbReference type="AlphaFoldDB" id="A0A284RZR1"/>
<sequence>MPMTDETHERIKSTTHFHQKWDQGIANSLNHEKGIKERNGLLYYDQRIYIPRDFAIRGEIISHYHDHIMAGHPGIEKTKELVLCDYWWPKLKRDMEAYIQGCETCTRTKANTQA</sequence>
<dbReference type="InterPro" id="IPR041588">
    <property type="entry name" value="Integrase_H2C2"/>
</dbReference>
<gene>
    <name evidence="2" type="ORF">ARMOST_17686</name>
</gene>
<name>A0A284RZR1_ARMOS</name>
<accession>A0A284RZR1</accession>
<keyword evidence="3" id="KW-1185">Reference proteome</keyword>
<reference evidence="3" key="1">
    <citation type="journal article" date="2017" name="Nat. Ecol. Evol.">
        <title>Genome expansion and lineage-specific genetic innovations in the forest pathogenic fungi Armillaria.</title>
        <authorList>
            <person name="Sipos G."/>
            <person name="Prasanna A.N."/>
            <person name="Walter M.C."/>
            <person name="O'Connor E."/>
            <person name="Balint B."/>
            <person name="Krizsan K."/>
            <person name="Kiss B."/>
            <person name="Hess J."/>
            <person name="Varga T."/>
            <person name="Slot J."/>
            <person name="Riley R."/>
            <person name="Boka B."/>
            <person name="Rigling D."/>
            <person name="Barry K."/>
            <person name="Lee J."/>
            <person name="Mihaltcheva S."/>
            <person name="LaButti K."/>
            <person name="Lipzen A."/>
            <person name="Waldron R."/>
            <person name="Moloney N.M."/>
            <person name="Sperisen C."/>
            <person name="Kredics L."/>
            <person name="Vagvoelgyi C."/>
            <person name="Patrignani A."/>
            <person name="Fitzpatrick D."/>
            <person name="Nagy I."/>
            <person name="Doyle S."/>
            <person name="Anderson J.B."/>
            <person name="Grigoriev I.V."/>
            <person name="Gueldener U."/>
            <person name="Muensterkoetter M."/>
            <person name="Nagy L.G."/>
        </authorList>
    </citation>
    <scope>NUCLEOTIDE SEQUENCE [LARGE SCALE GENOMIC DNA]</scope>
    <source>
        <strain evidence="3">C18/9</strain>
    </source>
</reference>
<dbReference type="Proteomes" id="UP000219338">
    <property type="component" value="Unassembled WGS sequence"/>
</dbReference>
<feature type="domain" description="Integrase zinc-binding" evidence="1">
    <location>
        <begin position="56"/>
        <end position="110"/>
    </location>
</feature>
<dbReference type="STRING" id="47428.A0A284RZR1"/>
<evidence type="ECO:0000313" key="2">
    <source>
        <dbReference type="EMBL" id="SJL14230.1"/>
    </source>
</evidence>